<dbReference type="AlphaFoldDB" id="A0A3B0CNM6"/>
<accession>A0A3B0CNM6</accession>
<dbReference type="EMBL" id="RBAH01000001">
    <property type="protein sequence ID" value="RKN86732.1"/>
    <property type="molecule type" value="Genomic_DNA"/>
</dbReference>
<sequence>MDWKRKLGSRKFWALTAGVATSVLVLAGAGEDTAVKITGVITTVGAVVVYILAEAHVDAANKGSEDEDDPVA</sequence>
<evidence type="ECO:0000256" key="1">
    <source>
        <dbReference type="SAM" id="Phobius"/>
    </source>
</evidence>
<dbReference type="OrthoDB" id="9801171at2"/>
<dbReference type="Proteomes" id="UP000282311">
    <property type="component" value="Unassembled WGS sequence"/>
</dbReference>
<proteinExistence type="predicted"/>
<reference evidence="2 3" key="1">
    <citation type="journal article" date="2007" name="Int. J. Syst. Evol. Microbiol.">
        <title>Paenibacillus ginsengarvi sp. nov., isolated from soil from ginseng cultivation.</title>
        <authorList>
            <person name="Yoon M.H."/>
            <person name="Ten L.N."/>
            <person name="Im W.T."/>
        </authorList>
    </citation>
    <scope>NUCLEOTIDE SEQUENCE [LARGE SCALE GENOMIC DNA]</scope>
    <source>
        <strain evidence="2 3">KCTC 13059</strain>
    </source>
</reference>
<evidence type="ECO:0000313" key="2">
    <source>
        <dbReference type="EMBL" id="RKN86732.1"/>
    </source>
</evidence>
<evidence type="ECO:0000313" key="3">
    <source>
        <dbReference type="Proteomes" id="UP000282311"/>
    </source>
</evidence>
<keyword evidence="3" id="KW-1185">Reference proteome</keyword>
<keyword evidence="1" id="KW-1133">Transmembrane helix</keyword>
<gene>
    <name evidence="2" type="ORF">D7M11_01890</name>
</gene>
<name>A0A3B0CNM6_9BACL</name>
<comment type="caution">
    <text evidence="2">The sequence shown here is derived from an EMBL/GenBank/DDBJ whole genome shotgun (WGS) entry which is preliminary data.</text>
</comment>
<keyword evidence="1" id="KW-0472">Membrane</keyword>
<protein>
    <submittedName>
        <fullName evidence="2">Uncharacterized protein</fullName>
    </submittedName>
</protein>
<feature type="transmembrane region" description="Helical" evidence="1">
    <location>
        <begin position="35"/>
        <end position="53"/>
    </location>
</feature>
<feature type="transmembrane region" description="Helical" evidence="1">
    <location>
        <begin position="12"/>
        <end position="29"/>
    </location>
</feature>
<keyword evidence="1" id="KW-0812">Transmembrane</keyword>
<organism evidence="2 3">
    <name type="scientific">Paenibacillus ginsengarvi</name>
    <dbReference type="NCBI Taxonomy" id="400777"/>
    <lineage>
        <taxon>Bacteria</taxon>
        <taxon>Bacillati</taxon>
        <taxon>Bacillota</taxon>
        <taxon>Bacilli</taxon>
        <taxon>Bacillales</taxon>
        <taxon>Paenibacillaceae</taxon>
        <taxon>Paenibacillus</taxon>
    </lineage>
</organism>